<dbReference type="InterPro" id="IPR013083">
    <property type="entry name" value="Znf_RING/FYVE/PHD"/>
</dbReference>
<proteinExistence type="predicted"/>
<dbReference type="Gene3D" id="3.30.40.10">
    <property type="entry name" value="Zinc/RING finger domain, C3HC4 (zinc finger)"/>
    <property type="match status" value="1"/>
</dbReference>
<reference evidence="6" key="1">
    <citation type="submission" date="2015-11" db="EMBL/GenBank/DDBJ databases">
        <title>De novo transcriptome assembly of four potential Pierce s Disease insect vectors from Arizona vineyards.</title>
        <authorList>
            <person name="Tassone E.E."/>
        </authorList>
    </citation>
    <scope>NUCLEOTIDE SEQUENCE</scope>
</reference>
<keyword evidence="2 4" id="KW-0863">Zinc-finger</keyword>
<name>A0A1B6GF54_9HEMI</name>
<evidence type="ECO:0000256" key="2">
    <source>
        <dbReference type="ARBA" id="ARBA00022771"/>
    </source>
</evidence>
<evidence type="ECO:0000259" key="5">
    <source>
        <dbReference type="PROSITE" id="PS50089"/>
    </source>
</evidence>
<dbReference type="CDD" id="cd16448">
    <property type="entry name" value="RING-H2"/>
    <property type="match status" value="1"/>
</dbReference>
<evidence type="ECO:0000313" key="6">
    <source>
        <dbReference type="EMBL" id="JAS61082.1"/>
    </source>
</evidence>
<dbReference type="PROSITE" id="PS50089">
    <property type="entry name" value="ZF_RING_2"/>
    <property type="match status" value="1"/>
</dbReference>
<feature type="domain" description="RING-type" evidence="5">
    <location>
        <begin position="7"/>
        <end position="52"/>
    </location>
</feature>
<evidence type="ECO:0000256" key="1">
    <source>
        <dbReference type="ARBA" id="ARBA00004123"/>
    </source>
</evidence>
<dbReference type="InterPro" id="IPR009057">
    <property type="entry name" value="Homeodomain-like_sf"/>
</dbReference>
<keyword evidence="2 4" id="KW-0479">Metal-binding</keyword>
<dbReference type="EMBL" id="GECZ01008687">
    <property type="protein sequence ID" value="JAS61082.1"/>
    <property type="molecule type" value="Transcribed_RNA"/>
</dbReference>
<dbReference type="SUPFAM" id="SSF57850">
    <property type="entry name" value="RING/U-box"/>
    <property type="match status" value="1"/>
</dbReference>
<evidence type="ECO:0000256" key="4">
    <source>
        <dbReference type="PROSITE-ProRule" id="PRU00175"/>
    </source>
</evidence>
<dbReference type="AlphaFoldDB" id="A0A1B6GF54"/>
<protein>
    <recommendedName>
        <fullName evidence="5">RING-type domain-containing protein</fullName>
    </recommendedName>
</protein>
<dbReference type="PANTHER" id="PTHR48472:SF1">
    <property type="entry name" value="TC1-LIKE TRANSPOSASE DDE DOMAIN-CONTAINING PROTEIN"/>
    <property type="match status" value="1"/>
</dbReference>
<evidence type="ECO:0000256" key="3">
    <source>
        <dbReference type="ARBA" id="ARBA00022833"/>
    </source>
</evidence>
<feature type="non-terminal residue" evidence="6">
    <location>
        <position position="204"/>
    </location>
</feature>
<dbReference type="InterPro" id="IPR001841">
    <property type="entry name" value="Znf_RING"/>
</dbReference>
<sequence length="204" mass="23664">MELKDNCGICLHSMLRKPVIRLLPCRHLLHDLCHQNRLRLQNVNQGQCHICRQDIQSTESVVRKVYKKHSVQDRKRIVSSANRGEDWVALSIQLNVPYKTAYQWIRSGDEVPLQKGGKKPKILTEEQIDEVMSWVEEDCGITLKEIKSKILLNFQIDLSVATVGNYLEGRVYRVKTVHHEPVTMNSDMNKAIRAEYVRTLNSYI</sequence>
<gene>
    <name evidence="6" type="ORF">g.3231</name>
</gene>
<organism evidence="6">
    <name type="scientific">Cuerna arida</name>
    <dbReference type="NCBI Taxonomy" id="1464854"/>
    <lineage>
        <taxon>Eukaryota</taxon>
        <taxon>Metazoa</taxon>
        <taxon>Ecdysozoa</taxon>
        <taxon>Arthropoda</taxon>
        <taxon>Hexapoda</taxon>
        <taxon>Insecta</taxon>
        <taxon>Pterygota</taxon>
        <taxon>Neoptera</taxon>
        <taxon>Paraneoptera</taxon>
        <taxon>Hemiptera</taxon>
        <taxon>Auchenorrhyncha</taxon>
        <taxon>Membracoidea</taxon>
        <taxon>Cicadellidae</taxon>
        <taxon>Cicadellinae</taxon>
        <taxon>Proconiini</taxon>
        <taxon>Cuerna</taxon>
    </lineage>
</organism>
<accession>A0A1B6GF54</accession>
<dbReference type="PANTHER" id="PTHR48472">
    <property type="entry name" value="TC1-LIKE TRANSPOSASE DDE DOMAIN-CONTAINING PROTEIN"/>
    <property type="match status" value="1"/>
</dbReference>
<dbReference type="GO" id="GO:0008270">
    <property type="term" value="F:zinc ion binding"/>
    <property type="evidence" value="ECO:0007669"/>
    <property type="project" value="UniProtKB-KW"/>
</dbReference>
<dbReference type="SUPFAM" id="SSF46689">
    <property type="entry name" value="Homeodomain-like"/>
    <property type="match status" value="1"/>
</dbReference>
<keyword evidence="3" id="KW-0862">Zinc</keyword>
<comment type="subcellular location">
    <subcellularLocation>
        <location evidence="1">Nucleus</location>
    </subcellularLocation>
</comment>
<dbReference type="GO" id="GO:0005634">
    <property type="term" value="C:nucleus"/>
    <property type="evidence" value="ECO:0007669"/>
    <property type="project" value="UniProtKB-SubCell"/>
</dbReference>